<dbReference type="GO" id="GO:0005886">
    <property type="term" value="C:plasma membrane"/>
    <property type="evidence" value="ECO:0007669"/>
    <property type="project" value="UniProtKB-SubCell"/>
</dbReference>
<evidence type="ECO:0000256" key="2">
    <source>
        <dbReference type="ARBA" id="ARBA00021549"/>
    </source>
</evidence>
<dbReference type="AlphaFoldDB" id="A0A346NNW0"/>
<feature type="domain" description="General secretion pathway GspH" evidence="12">
    <location>
        <begin position="47"/>
        <end position="158"/>
    </location>
</feature>
<dbReference type="Proteomes" id="UP000262073">
    <property type="component" value="Chromosome"/>
</dbReference>
<evidence type="ECO:0000256" key="7">
    <source>
        <dbReference type="ARBA" id="ARBA00022989"/>
    </source>
</evidence>
<dbReference type="Gene3D" id="3.55.40.10">
    <property type="entry name" value="minor pseudopilin epsh domain"/>
    <property type="match status" value="1"/>
</dbReference>
<evidence type="ECO:0000259" key="12">
    <source>
        <dbReference type="Pfam" id="PF12019"/>
    </source>
</evidence>
<keyword evidence="5" id="KW-0997">Cell inner membrane</keyword>
<sequence>MLKNRLFTSTGAGLLELLIVMALIILLIFTALPRYSNWHLQNKVKQQANQLVLLLRHAQMLAVTQASPVFVQFSMAGHGCAIVSYLPDCSCIRDTACAVYSSRERGVFSANSSLMFSSYGVAKALVFQPLHALSMGHAGTLLIGHGAVQIKVIINNLGRIRLCAPAEHINGIASC</sequence>
<keyword evidence="3" id="KW-1003">Cell membrane</keyword>
<evidence type="ECO:0000256" key="6">
    <source>
        <dbReference type="ARBA" id="ARBA00022692"/>
    </source>
</evidence>
<evidence type="ECO:0000256" key="10">
    <source>
        <dbReference type="ARBA" id="ARBA00030775"/>
    </source>
</evidence>
<evidence type="ECO:0000256" key="8">
    <source>
        <dbReference type="ARBA" id="ARBA00023136"/>
    </source>
</evidence>
<evidence type="ECO:0000313" key="13">
    <source>
        <dbReference type="EMBL" id="AXR07217.1"/>
    </source>
</evidence>
<keyword evidence="14" id="KW-1185">Reference proteome</keyword>
<dbReference type="InterPro" id="IPR022346">
    <property type="entry name" value="T2SS_GspH"/>
</dbReference>
<dbReference type="Pfam" id="PF12019">
    <property type="entry name" value="GspH"/>
    <property type="match status" value="1"/>
</dbReference>
<evidence type="ECO:0000256" key="1">
    <source>
        <dbReference type="ARBA" id="ARBA00004377"/>
    </source>
</evidence>
<evidence type="ECO:0000256" key="4">
    <source>
        <dbReference type="ARBA" id="ARBA00022481"/>
    </source>
</evidence>
<evidence type="ECO:0000313" key="14">
    <source>
        <dbReference type="Proteomes" id="UP000262073"/>
    </source>
</evidence>
<keyword evidence="8 11" id="KW-0472">Membrane</keyword>
<organism evidence="13 14">
    <name type="scientific">Salinimonas sediminis</name>
    <dbReference type="NCBI Taxonomy" id="2303538"/>
    <lineage>
        <taxon>Bacteria</taxon>
        <taxon>Pseudomonadati</taxon>
        <taxon>Pseudomonadota</taxon>
        <taxon>Gammaproteobacteria</taxon>
        <taxon>Alteromonadales</taxon>
        <taxon>Alteromonadaceae</taxon>
        <taxon>Alteromonas/Salinimonas group</taxon>
        <taxon>Salinimonas</taxon>
    </lineage>
</organism>
<proteinExistence type="inferred from homology"/>
<comment type="similarity">
    <text evidence="9">Belongs to the GSP H family.</text>
</comment>
<name>A0A346NNW0_9ALTE</name>
<dbReference type="SUPFAM" id="SSF54523">
    <property type="entry name" value="Pili subunits"/>
    <property type="match status" value="1"/>
</dbReference>
<keyword evidence="4" id="KW-0488">Methylation</keyword>
<dbReference type="RefSeq" id="WP_117317345.1">
    <property type="nucleotide sequence ID" value="NZ_CP031769.1"/>
</dbReference>
<dbReference type="EMBL" id="CP031769">
    <property type="protein sequence ID" value="AXR07217.1"/>
    <property type="molecule type" value="Genomic_DNA"/>
</dbReference>
<keyword evidence="7 11" id="KW-1133">Transmembrane helix</keyword>
<dbReference type="GO" id="GO:0015627">
    <property type="term" value="C:type II protein secretion system complex"/>
    <property type="evidence" value="ECO:0007669"/>
    <property type="project" value="InterPro"/>
</dbReference>
<keyword evidence="6 11" id="KW-0812">Transmembrane</keyword>
<dbReference type="InterPro" id="IPR045584">
    <property type="entry name" value="Pilin-like"/>
</dbReference>
<evidence type="ECO:0000256" key="9">
    <source>
        <dbReference type="ARBA" id="ARBA00025772"/>
    </source>
</evidence>
<evidence type="ECO:0000256" key="5">
    <source>
        <dbReference type="ARBA" id="ARBA00022519"/>
    </source>
</evidence>
<dbReference type="GO" id="GO:0015628">
    <property type="term" value="P:protein secretion by the type II secretion system"/>
    <property type="evidence" value="ECO:0007669"/>
    <property type="project" value="InterPro"/>
</dbReference>
<accession>A0A346NNW0</accession>
<comment type="subcellular location">
    <subcellularLocation>
        <location evidence="1">Cell inner membrane</location>
        <topology evidence="1">Single-pass membrane protein</topology>
    </subcellularLocation>
</comment>
<evidence type="ECO:0000256" key="3">
    <source>
        <dbReference type="ARBA" id="ARBA00022475"/>
    </source>
</evidence>
<protein>
    <recommendedName>
        <fullName evidence="2">Type II secretion system protein H</fullName>
    </recommendedName>
    <alternativeName>
        <fullName evidence="10">General secretion pathway protein H</fullName>
    </alternativeName>
</protein>
<gene>
    <name evidence="13" type="ORF">D0Y50_13175</name>
</gene>
<evidence type="ECO:0000256" key="11">
    <source>
        <dbReference type="SAM" id="Phobius"/>
    </source>
</evidence>
<feature type="transmembrane region" description="Helical" evidence="11">
    <location>
        <begin position="12"/>
        <end position="32"/>
    </location>
</feature>
<reference evidence="13 14" key="1">
    <citation type="submission" date="2018-08" db="EMBL/GenBank/DDBJ databases">
        <title>Salinimonas sediminis sp. nov., a piezophilic bacterium isolated from a deep-sea sediment sample from the New Britain Trench.</title>
        <authorList>
            <person name="Cao J."/>
        </authorList>
    </citation>
    <scope>NUCLEOTIDE SEQUENCE [LARGE SCALE GENOMIC DNA]</scope>
    <source>
        <strain evidence="13 14">N102</strain>
    </source>
</reference>
<dbReference type="KEGG" id="salm:D0Y50_13175"/>